<reference evidence="2 3" key="1">
    <citation type="submission" date="2014-04" db="EMBL/GenBank/DDBJ databases">
        <authorList>
            <consortium name="DOE Joint Genome Institute"/>
            <person name="Kuo A."/>
            <person name="Ruytinx J."/>
            <person name="Rineau F."/>
            <person name="Colpaert J."/>
            <person name="Kohler A."/>
            <person name="Nagy L.G."/>
            <person name="Floudas D."/>
            <person name="Copeland A."/>
            <person name="Barry K.W."/>
            <person name="Cichocki N."/>
            <person name="Veneault-Fourrey C."/>
            <person name="LaButti K."/>
            <person name="Lindquist E.A."/>
            <person name="Lipzen A."/>
            <person name="Lundell T."/>
            <person name="Morin E."/>
            <person name="Murat C."/>
            <person name="Sun H."/>
            <person name="Tunlid A."/>
            <person name="Henrissat B."/>
            <person name="Grigoriev I.V."/>
            <person name="Hibbett D.S."/>
            <person name="Martin F."/>
            <person name="Nordberg H.P."/>
            <person name="Cantor M.N."/>
            <person name="Hua S.X."/>
        </authorList>
    </citation>
    <scope>NUCLEOTIDE SEQUENCE [LARGE SCALE GENOMIC DNA]</scope>
    <source>
        <strain evidence="2 3">UH-Slu-Lm8-n1</strain>
    </source>
</reference>
<sequence length="288" mass="32113">MPDSASRKFIDLIFQSSSKWANWDPPIPITVGDYGIIDRKTGVLDVKGNIYDQTFQESLKQQGLMIDLSDPSCQPVKGPVEGDMIMTSIGVKSGDVSLTPQVSALDLASASINAEFQFQEGRRGAVLVMHKPQQEYIPQGRVLSIIHEARQLKDKYIVSSTFKCPGFYLYLSNKSGEKVKLALTANAPVAAAVGVSAGGGASVDWWTDKQAALLRRAFDMAGQYRYTPLFDLKRRQHWFERTFRGVEERPTEDDMWPDCSPPWNPLDEDGTEETAYVEVRQGLVTPPY</sequence>
<accession>A0A0D0A9T2</accession>
<evidence type="ECO:0000256" key="1">
    <source>
        <dbReference type="SAM" id="MobiDB-lite"/>
    </source>
</evidence>
<dbReference type="STRING" id="930992.A0A0D0A9T2"/>
<dbReference type="InParanoid" id="A0A0D0A9T2"/>
<name>A0A0D0A9T2_9AGAM</name>
<evidence type="ECO:0000313" key="2">
    <source>
        <dbReference type="EMBL" id="KIK38501.1"/>
    </source>
</evidence>
<dbReference type="AlphaFoldDB" id="A0A0D0A9T2"/>
<protein>
    <submittedName>
        <fullName evidence="2">Uncharacterized protein</fullName>
    </submittedName>
</protein>
<reference evidence="3" key="2">
    <citation type="submission" date="2015-01" db="EMBL/GenBank/DDBJ databases">
        <title>Evolutionary Origins and Diversification of the Mycorrhizal Mutualists.</title>
        <authorList>
            <consortium name="DOE Joint Genome Institute"/>
            <consortium name="Mycorrhizal Genomics Consortium"/>
            <person name="Kohler A."/>
            <person name="Kuo A."/>
            <person name="Nagy L.G."/>
            <person name="Floudas D."/>
            <person name="Copeland A."/>
            <person name="Barry K.W."/>
            <person name="Cichocki N."/>
            <person name="Veneault-Fourrey C."/>
            <person name="LaButti K."/>
            <person name="Lindquist E.A."/>
            <person name="Lipzen A."/>
            <person name="Lundell T."/>
            <person name="Morin E."/>
            <person name="Murat C."/>
            <person name="Riley R."/>
            <person name="Ohm R."/>
            <person name="Sun H."/>
            <person name="Tunlid A."/>
            <person name="Henrissat B."/>
            <person name="Grigoriev I.V."/>
            <person name="Hibbett D.S."/>
            <person name="Martin F."/>
        </authorList>
    </citation>
    <scope>NUCLEOTIDE SEQUENCE [LARGE SCALE GENOMIC DNA]</scope>
    <source>
        <strain evidence="3">UH-Slu-Lm8-n1</strain>
    </source>
</reference>
<dbReference type="HOGENOM" id="CLU_066679_1_0_1"/>
<proteinExistence type="predicted"/>
<gene>
    <name evidence="2" type="ORF">CY34DRAFT_90866</name>
</gene>
<organism evidence="2 3">
    <name type="scientific">Suillus luteus UH-Slu-Lm8-n1</name>
    <dbReference type="NCBI Taxonomy" id="930992"/>
    <lineage>
        <taxon>Eukaryota</taxon>
        <taxon>Fungi</taxon>
        <taxon>Dikarya</taxon>
        <taxon>Basidiomycota</taxon>
        <taxon>Agaricomycotina</taxon>
        <taxon>Agaricomycetes</taxon>
        <taxon>Agaricomycetidae</taxon>
        <taxon>Boletales</taxon>
        <taxon>Suillineae</taxon>
        <taxon>Suillaceae</taxon>
        <taxon>Suillus</taxon>
    </lineage>
</organism>
<feature type="region of interest" description="Disordered" evidence="1">
    <location>
        <begin position="250"/>
        <end position="271"/>
    </location>
</feature>
<dbReference type="OrthoDB" id="3255261at2759"/>
<keyword evidence="3" id="KW-1185">Reference proteome</keyword>
<dbReference type="EMBL" id="KN835389">
    <property type="protein sequence ID" value="KIK38501.1"/>
    <property type="molecule type" value="Genomic_DNA"/>
</dbReference>
<dbReference type="Proteomes" id="UP000054485">
    <property type="component" value="Unassembled WGS sequence"/>
</dbReference>
<evidence type="ECO:0000313" key="3">
    <source>
        <dbReference type="Proteomes" id="UP000054485"/>
    </source>
</evidence>